<feature type="signal peptide" evidence="2">
    <location>
        <begin position="1"/>
        <end position="28"/>
    </location>
</feature>
<evidence type="ECO:0000313" key="5">
    <source>
        <dbReference type="Proteomes" id="UP000070620"/>
    </source>
</evidence>
<evidence type="ECO:0000256" key="1">
    <source>
        <dbReference type="SAM" id="MobiDB-lite"/>
    </source>
</evidence>
<sequence length="235" mass="23762">MTRVRIAATLGGLLLLAGCAAAPPPAPASVPTPAATVTTALTAADVAYLRTMLTHHEQALEIARLAADRASDPALRTLAAAIDTTQTDELATMRAWLAAPNATGGPRSPAPGDHTGHGGHPGHGDHAGGGDQPSPGDHSGHGGHPGHGGHGDGGIEPATGPEDIARLRATGPDRFDAALLNLLVAHQQTASELARAHLRTGGDPAVRDLASRIDRSRTAQVAHLLTVLAAHTARP</sequence>
<comment type="caution">
    <text evidence="4">The sequence shown here is derived from an EMBL/GenBank/DDBJ whole genome shotgun (WGS) entry which is preliminary data.</text>
</comment>
<feature type="chain" id="PRO_5007478086" description="DUF305 domain-containing protein" evidence="2">
    <location>
        <begin position="29"/>
        <end position="235"/>
    </location>
</feature>
<accession>A0A136PIA3</accession>
<organism evidence="4 5">
    <name type="scientific">Micromonospora rosaria</name>
    <dbReference type="NCBI Taxonomy" id="47874"/>
    <lineage>
        <taxon>Bacteria</taxon>
        <taxon>Bacillati</taxon>
        <taxon>Actinomycetota</taxon>
        <taxon>Actinomycetes</taxon>
        <taxon>Micromonosporales</taxon>
        <taxon>Micromonosporaceae</taxon>
        <taxon>Micromonospora</taxon>
    </lineage>
</organism>
<feature type="compositionally biased region" description="Gly residues" evidence="1">
    <location>
        <begin position="142"/>
        <end position="154"/>
    </location>
</feature>
<dbReference type="RefSeq" id="WP_067374339.1">
    <property type="nucleotide sequence ID" value="NZ_JBIUBN010000012.1"/>
</dbReference>
<dbReference type="Proteomes" id="UP000070620">
    <property type="component" value="Unassembled WGS sequence"/>
</dbReference>
<keyword evidence="2" id="KW-0732">Signal</keyword>
<proteinExistence type="predicted"/>
<protein>
    <recommendedName>
        <fullName evidence="3">DUF305 domain-containing protein</fullName>
    </recommendedName>
</protein>
<dbReference type="PANTHER" id="PTHR36933:SF1">
    <property type="entry name" value="SLL0788 PROTEIN"/>
    <property type="match status" value="1"/>
</dbReference>
<dbReference type="Gene3D" id="1.20.1260.10">
    <property type="match status" value="1"/>
</dbReference>
<keyword evidence="5" id="KW-1185">Reference proteome</keyword>
<dbReference type="PANTHER" id="PTHR36933">
    <property type="entry name" value="SLL0788 PROTEIN"/>
    <property type="match status" value="1"/>
</dbReference>
<dbReference type="InterPro" id="IPR012347">
    <property type="entry name" value="Ferritin-like"/>
</dbReference>
<dbReference type="PROSITE" id="PS51257">
    <property type="entry name" value="PROKAR_LIPOPROTEIN"/>
    <property type="match status" value="1"/>
</dbReference>
<dbReference type="Pfam" id="PF03713">
    <property type="entry name" value="DUF305"/>
    <property type="match status" value="1"/>
</dbReference>
<reference evidence="4 5" key="1">
    <citation type="submission" date="2016-01" db="EMBL/GenBank/DDBJ databases">
        <title>Whole genome sequence and analysis of Micromonospora rosaria DSM 803, which can produce antibacterial substance rosamicin.</title>
        <authorList>
            <person name="Yang H."/>
            <person name="He X."/>
            <person name="Zhu D."/>
        </authorList>
    </citation>
    <scope>NUCLEOTIDE SEQUENCE [LARGE SCALE GENOMIC DNA]</scope>
    <source>
        <strain evidence="4 5">DSM 803</strain>
    </source>
</reference>
<evidence type="ECO:0000313" key="4">
    <source>
        <dbReference type="EMBL" id="KXK58127.1"/>
    </source>
</evidence>
<feature type="region of interest" description="Disordered" evidence="1">
    <location>
        <begin position="100"/>
        <end position="161"/>
    </location>
</feature>
<feature type="domain" description="DUF305" evidence="3">
    <location>
        <begin position="45"/>
        <end position="227"/>
    </location>
</feature>
<gene>
    <name evidence="4" type="ORF">AWW66_31585</name>
</gene>
<evidence type="ECO:0000259" key="3">
    <source>
        <dbReference type="Pfam" id="PF03713"/>
    </source>
</evidence>
<dbReference type="EMBL" id="LRQV01000253">
    <property type="protein sequence ID" value="KXK58127.1"/>
    <property type="molecule type" value="Genomic_DNA"/>
</dbReference>
<evidence type="ECO:0000256" key="2">
    <source>
        <dbReference type="SAM" id="SignalP"/>
    </source>
</evidence>
<name>A0A136PIA3_9ACTN</name>
<dbReference type="AlphaFoldDB" id="A0A136PIA3"/>
<dbReference type="InterPro" id="IPR005183">
    <property type="entry name" value="DUF305_CopM-like"/>
</dbReference>